<dbReference type="OMA" id="CWYRNPV"/>
<keyword evidence="3" id="KW-1185">Reference proteome</keyword>
<dbReference type="RefSeq" id="XP_053533917.1">
    <property type="nucleotide sequence ID" value="XM_053677942.1"/>
</dbReference>
<dbReference type="KEGG" id="ipu:108264548"/>
<dbReference type="GO" id="GO:0005737">
    <property type="term" value="C:cytoplasm"/>
    <property type="evidence" value="ECO:0007669"/>
    <property type="project" value="TreeGrafter"/>
</dbReference>
<feature type="domain" description="Spermatogenesis-associated protein 2 PUB-like" evidence="2">
    <location>
        <begin position="19"/>
        <end position="200"/>
    </location>
</feature>
<proteinExistence type="inferred from homology"/>
<dbReference type="RefSeq" id="XP_017321660.1">
    <property type="nucleotide sequence ID" value="XM_017466171.2"/>
</dbReference>
<gene>
    <name evidence="4 5" type="primary">spata2l</name>
</gene>
<comment type="similarity">
    <text evidence="1">Belongs to the SPATA2 family.</text>
</comment>
<dbReference type="GeneID" id="108264548"/>
<evidence type="ECO:0000259" key="2">
    <source>
        <dbReference type="Pfam" id="PF21388"/>
    </source>
</evidence>
<evidence type="ECO:0000313" key="3">
    <source>
        <dbReference type="Proteomes" id="UP000221080"/>
    </source>
</evidence>
<dbReference type="PANTHER" id="PTHR15326:SF7">
    <property type="entry name" value="SPERMATOGENESIS-ASSOCIATED PROTEIN 2-LIKE PROTEIN"/>
    <property type="match status" value="1"/>
</dbReference>
<evidence type="ECO:0000313" key="5">
    <source>
        <dbReference type="RefSeq" id="XP_053533917.1"/>
    </source>
</evidence>
<dbReference type="InterPro" id="IPR036339">
    <property type="entry name" value="PUB-like_dom_sf"/>
</dbReference>
<dbReference type="CTD" id="124044"/>
<dbReference type="STRING" id="7998.ENSIPUP00000023481"/>
<protein>
    <submittedName>
        <fullName evidence="4 5">Spermatogenesis associated 2-like</fullName>
    </submittedName>
</protein>
<organism evidence="3 4">
    <name type="scientific">Ictalurus punctatus</name>
    <name type="common">Channel catfish</name>
    <name type="synonym">Silurus punctatus</name>
    <dbReference type="NCBI Taxonomy" id="7998"/>
    <lineage>
        <taxon>Eukaryota</taxon>
        <taxon>Metazoa</taxon>
        <taxon>Chordata</taxon>
        <taxon>Craniata</taxon>
        <taxon>Vertebrata</taxon>
        <taxon>Euteleostomi</taxon>
        <taxon>Actinopterygii</taxon>
        <taxon>Neopterygii</taxon>
        <taxon>Teleostei</taxon>
        <taxon>Ostariophysi</taxon>
        <taxon>Siluriformes</taxon>
        <taxon>Ictaluridae</taxon>
        <taxon>Ictalurus</taxon>
    </lineage>
</organism>
<dbReference type="Gene3D" id="1.20.58.2190">
    <property type="match status" value="1"/>
</dbReference>
<dbReference type="InterPro" id="IPR048839">
    <property type="entry name" value="SPATA2_PUB-like"/>
</dbReference>
<evidence type="ECO:0000256" key="1">
    <source>
        <dbReference type="ARBA" id="ARBA00038142"/>
    </source>
</evidence>
<reference evidence="3" key="1">
    <citation type="journal article" date="2016" name="Nat. Commun.">
        <title>The channel catfish genome sequence provides insights into the evolution of scale formation in teleosts.</title>
        <authorList>
            <person name="Liu Z."/>
            <person name="Liu S."/>
            <person name="Yao J."/>
            <person name="Bao L."/>
            <person name="Zhang J."/>
            <person name="Li Y."/>
            <person name="Jiang C."/>
            <person name="Sun L."/>
            <person name="Wang R."/>
            <person name="Zhang Y."/>
            <person name="Zhou T."/>
            <person name="Zeng Q."/>
            <person name="Fu Q."/>
            <person name="Gao S."/>
            <person name="Li N."/>
            <person name="Koren S."/>
            <person name="Jiang Y."/>
            <person name="Zimin A."/>
            <person name="Xu P."/>
            <person name="Phillippy A.M."/>
            <person name="Geng X."/>
            <person name="Song L."/>
            <person name="Sun F."/>
            <person name="Li C."/>
            <person name="Wang X."/>
            <person name="Chen A."/>
            <person name="Jin Y."/>
            <person name="Yuan Z."/>
            <person name="Yang Y."/>
            <person name="Tan S."/>
            <person name="Peatman E."/>
            <person name="Lu J."/>
            <person name="Qin Z."/>
            <person name="Dunham R."/>
            <person name="Li Z."/>
            <person name="Sonstegard T."/>
            <person name="Feng J."/>
            <person name="Danzmann R.G."/>
            <person name="Schroeder S."/>
            <person name="Scheffler B."/>
            <person name="Duke M.V."/>
            <person name="Ballard L."/>
            <person name="Kucuktas H."/>
            <person name="Kaltenboeck L."/>
            <person name="Liu H."/>
            <person name="Armbruster J."/>
            <person name="Xie Y."/>
            <person name="Kirby M.L."/>
            <person name="Tian Y."/>
            <person name="Flanagan M.E."/>
            <person name="Mu W."/>
            <person name="Waldbieser G.C."/>
        </authorList>
    </citation>
    <scope>NUCLEOTIDE SEQUENCE [LARGE SCALE GENOMIC DNA]</scope>
    <source>
        <strain evidence="3">SDA103</strain>
    </source>
</reference>
<dbReference type="Proteomes" id="UP000221080">
    <property type="component" value="Chromosome 4"/>
</dbReference>
<dbReference type="AlphaFoldDB" id="A0A2D0QVZ9"/>
<dbReference type="Pfam" id="PF21388">
    <property type="entry name" value="SPATA2_PUB-like"/>
    <property type="match status" value="1"/>
</dbReference>
<reference evidence="4 5" key="2">
    <citation type="submission" date="2025-04" db="UniProtKB">
        <authorList>
            <consortium name="RefSeq"/>
        </authorList>
    </citation>
    <scope>IDENTIFICATION</scope>
    <source>
        <tissue evidence="4 5">Blood</tissue>
    </source>
</reference>
<name>A0A2D0QVZ9_ICTPU</name>
<accession>A0A2D0QVZ9</accession>
<dbReference type="PANTHER" id="PTHR15326">
    <property type="entry name" value="SPERMATOGENESIS-ASSOCIATED PROTEIN 2/TAMOZHENNIC"/>
    <property type="match status" value="1"/>
</dbReference>
<dbReference type="SUPFAM" id="SSF143503">
    <property type="entry name" value="PUG domain-like"/>
    <property type="match status" value="1"/>
</dbReference>
<dbReference type="OrthoDB" id="9837000at2759"/>
<evidence type="ECO:0000313" key="4">
    <source>
        <dbReference type="RefSeq" id="XP_017321660.1"/>
    </source>
</evidence>
<sequence length="597" mass="67886">MSAGIRNGIGCLEVYQASLERRIQQGEWDLVCRDEVLCKEVETRLSECSPQDFHPQHGLDTLSVIEASLRASHHTLFQNRLKSLVKAFEVLELAALNLYLCPWRKEYKVVKMFSGMFTHYVKPALTAQQAKELFALLGYQPGLGNEEELRLSAKPVHSHVLLKLACAFFTARIECQLLLTAVASLGGSMACVLQLIHERKLGCTFQKALDCAKRKLEPATCDLPLALDATVDLYTADNVAEHNHMASPPSLLYIPPCEDPLPHKIPHSNSSQSEKERKEKKLQKVSISSLTCQINTTPQKTDLSLKVCENERQGTAMRNTQLSASKVGHHVCNCLKSYDLYPRQCLQCGEFHSKDCPCIRNCNEQGHEVIFAQQHMMDALPQTRQDQIQRREKPAKDDLQQHSCINKPSNDFFYVCHDCHYIHDVECEELKRCYHIVHNVQTTGRLQPAQVEKGLTAHTCCKVESTDYAVCHTCNKSHDYLCDELQSCKMSGHNVMYQMETHENATQVKPLPLHQCCRSTKPMFACFTCRVFHTFCCNDNQCQRQHKVQSLKYICCTCSDTEIYILCRYCCAQHCKKCWFKSPLDCTCGMPFDDSSV</sequence>